<protein>
    <submittedName>
        <fullName evidence="1">Uncharacterized protein</fullName>
    </submittedName>
</protein>
<dbReference type="OrthoDB" id="3799196at2759"/>
<accession>A0A6A5XN68</accession>
<organism evidence="1 2">
    <name type="scientific">Aaosphaeria arxii CBS 175.79</name>
    <dbReference type="NCBI Taxonomy" id="1450172"/>
    <lineage>
        <taxon>Eukaryota</taxon>
        <taxon>Fungi</taxon>
        <taxon>Dikarya</taxon>
        <taxon>Ascomycota</taxon>
        <taxon>Pezizomycotina</taxon>
        <taxon>Dothideomycetes</taxon>
        <taxon>Pleosporomycetidae</taxon>
        <taxon>Pleosporales</taxon>
        <taxon>Pleosporales incertae sedis</taxon>
        <taxon>Aaosphaeria</taxon>
    </lineage>
</organism>
<name>A0A6A5XN68_9PLEO</name>
<proteinExistence type="predicted"/>
<dbReference type="Proteomes" id="UP000799778">
    <property type="component" value="Unassembled WGS sequence"/>
</dbReference>
<dbReference type="EMBL" id="ML978070">
    <property type="protein sequence ID" value="KAF2014190.1"/>
    <property type="molecule type" value="Genomic_DNA"/>
</dbReference>
<evidence type="ECO:0000313" key="1">
    <source>
        <dbReference type="EMBL" id="KAF2014190.1"/>
    </source>
</evidence>
<dbReference type="RefSeq" id="XP_033382529.1">
    <property type="nucleotide sequence ID" value="XM_033532070.1"/>
</dbReference>
<reference evidence="1" key="1">
    <citation type="journal article" date="2020" name="Stud. Mycol.">
        <title>101 Dothideomycetes genomes: a test case for predicting lifestyles and emergence of pathogens.</title>
        <authorList>
            <person name="Haridas S."/>
            <person name="Albert R."/>
            <person name="Binder M."/>
            <person name="Bloem J."/>
            <person name="Labutti K."/>
            <person name="Salamov A."/>
            <person name="Andreopoulos B."/>
            <person name="Baker S."/>
            <person name="Barry K."/>
            <person name="Bills G."/>
            <person name="Bluhm B."/>
            <person name="Cannon C."/>
            <person name="Castanera R."/>
            <person name="Culley D."/>
            <person name="Daum C."/>
            <person name="Ezra D."/>
            <person name="Gonzalez J."/>
            <person name="Henrissat B."/>
            <person name="Kuo A."/>
            <person name="Liang C."/>
            <person name="Lipzen A."/>
            <person name="Lutzoni F."/>
            <person name="Magnuson J."/>
            <person name="Mondo S."/>
            <person name="Nolan M."/>
            <person name="Ohm R."/>
            <person name="Pangilinan J."/>
            <person name="Park H.-J."/>
            <person name="Ramirez L."/>
            <person name="Alfaro M."/>
            <person name="Sun H."/>
            <person name="Tritt A."/>
            <person name="Yoshinaga Y."/>
            <person name="Zwiers L.-H."/>
            <person name="Turgeon B."/>
            <person name="Goodwin S."/>
            <person name="Spatafora J."/>
            <person name="Crous P."/>
            <person name="Grigoriev I."/>
        </authorList>
    </citation>
    <scope>NUCLEOTIDE SEQUENCE</scope>
    <source>
        <strain evidence="1">CBS 175.79</strain>
    </source>
</reference>
<keyword evidence="2" id="KW-1185">Reference proteome</keyword>
<dbReference type="AlphaFoldDB" id="A0A6A5XN68"/>
<sequence>MASISKVSSDEVQALTGLNNPQWKRFFRITLAEAKELVKLYPTSWVGLPYMEQEALWERVNEALRNENIPAVDENIISWRMIRAIDYAKAIRPTASASASVTVPRSLPYDPVRDLAQG</sequence>
<gene>
    <name evidence="1" type="ORF">BU24DRAFT_462999</name>
</gene>
<evidence type="ECO:0000313" key="2">
    <source>
        <dbReference type="Proteomes" id="UP000799778"/>
    </source>
</evidence>
<dbReference type="GeneID" id="54289467"/>